<accession>A0ABN3EN36</accession>
<name>A0ABN3EN36_9ACTN</name>
<dbReference type="InterPro" id="IPR015421">
    <property type="entry name" value="PyrdxlP-dep_Trfase_major"/>
</dbReference>
<proteinExistence type="inferred from homology"/>
<evidence type="ECO:0000256" key="2">
    <source>
        <dbReference type="ARBA" id="ARBA00022793"/>
    </source>
</evidence>
<comment type="caution">
    <text evidence="3">The sequence shown here is derived from an EMBL/GenBank/DDBJ whole genome shotgun (WGS) entry which is preliminary data.</text>
</comment>
<keyword evidence="2" id="KW-0456">Lyase</keyword>
<dbReference type="EMBL" id="BAAATR010000029">
    <property type="protein sequence ID" value="GAA2263786.1"/>
    <property type="molecule type" value="Genomic_DNA"/>
</dbReference>
<keyword evidence="4" id="KW-1185">Reference proteome</keyword>
<dbReference type="PANTHER" id="PTHR45677:SF8">
    <property type="entry name" value="CYSTEINE SULFINIC ACID DECARBOXYLASE"/>
    <property type="match status" value="1"/>
</dbReference>
<dbReference type="Gene3D" id="3.40.640.10">
    <property type="entry name" value="Type I PLP-dependent aspartate aminotransferase-like (Major domain)"/>
    <property type="match status" value="1"/>
</dbReference>
<reference evidence="3 4" key="1">
    <citation type="journal article" date="2019" name="Int. J. Syst. Evol. Microbiol.">
        <title>The Global Catalogue of Microorganisms (GCM) 10K type strain sequencing project: providing services to taxonomists for standard genome sequencing and annotation.</title>
        <authorList>
            <consortium name="The Broad Institute Genomics Platform"/>
            <consortium name="The Broad Institute Genome Sequencing Center for Infectious Disease"/>
            <person name="Wu L."/>
            <person name="Ma J."/>
        </authorList>
    </citation>
    <scope>NUCLEOTIDE SEQUENCE [LARGE SCALE GENOMIC DNA]</scope>
    <source>
        <strain evidence="3 4">JCM 7356</strain>
    </source>
</reference>
<dbReference type="Proteomes" id="UP001500305">
    <property type="component" value="Unassembled WGS sequence"/>
</dbReference>
<organism evidence="3 4">
    <name type="scientific">Kitasatospora cystarginea</name>
    <dbReference type="NCBI Taxonomy" id="58350"/>
    <lineage>
        <taxon>Bacteria</taxon>
        <taxon>Bacillati</taxon>
        <taxon>Actinomycetota</taxon>
        <taxon>Actinomycetes</taxon>
        <taxon>Kitasatosporales</taxon>
        <taxon>Streptomycetaceae</taxon>
        <taxon>Kitasatospora</taxon>
    </lineage>
</organism>
<dbReference type="InterPro" id="IPR015424">
    <property type="entry name" value="PyrdxlP-dep_Trfase"/>
</dbReference>
<evidence type="ECO:0000313" key="4">
    <source>
        <dbReference type="Proteomes" id="UP001500305"/>
    </source>
</evidence>
<dbReference type="SUPFAM" id="SSF53383">
    <property type="entry name" value="PLP-dependent transferases"/>
    <property type="match status" value="1"/>
</dbReference>
<comment type="similarity">
    <text evidence="1">Belongs to the group II decarboxylase family.</text>
</comment>
<dbReference type="RefSeq" id="WP_344639232.1">
    <property type="nucleotide sequence ID" value="NZ_BAAATR010000029.1"/>
</dbReference>
<evidence type="ECO:0000313" key="3">
    <source>
        <dbReference type="EMBL" id="GAA2263786.1"/>
    </source>
</evidence>
<sequence length="559" mass="60656">MHALNRSTDPRSLFPARYRDSPFLDLCGRAFGTLDQLMPEVDLPRVPSPRGLHQSQDDLLKRYGQLPVTGAADPLQLVEEMTGDFLAGAVNWRCPELQYNLGAAVNVVAAAMYAVSLDVNVYLINDGLAGNAVAAEAAVSSILADLTGIDPQRAYGLFTFGGTGTMAYGIKSGLRKAFPDSARTGVPSSARVVITEDAHFSHATAADWLGLGTEQLVVLPAGEDRRTDMDQVEALLRAELDAGHQIATIIVNGGTTYDHAIDDIAAMAGLRDRLVAEYGLPYRPHLHVDSVVGWAWLMLTDEALGEPEPDSATVAALREQRRRIHGLRFADSWGVDFHKGVGVCPIDCSFVQFNDRIDCAVLRKGGPSGAELHQLAQDFSAVSPVDYTLETSRAGGKAIAALASLHSLGHQGYGTILTRLIDAAFLFRAAVDRQDGMTVLNPHALGYQTMVRLHRPDRAAADWRHEILDPSAEMADAVRDGNSYLRAFFEWDQKTRMDRNAGGVVYSFSSRYVTTASGVPISGLKFYPTSPLIGREHMEAAVALLAERKAVFDRAVWRG</sequence>
<gene>
    <name evidence="3" type="ORF">GCM10010430_55460</name>
</gene>
<protein>
    <submittedName>
        <fullName evidence="3">Pyridoxal-dependent decarboxylase</fullName>
    </submittedName>
</protein>
<keyword evidence="2" id="KW-0210">Decarboxylase</keyword>
<evidence type="ECO:0000256" key="1">
    <source>
        <dbReference type="ARBA" id="ARBA00009533"/>
    </source>
</evidence>
<dbReference type="PANTHER" id="PTHR45677">
    <property type="entry name" value="GLUTAMATE DECARBOXYLASE-RELATED"/>
    <property type="match status" value="1"/>
</dbReference>